<feature type="compositionally biased region" description="Polar residues" evidence="1">
    <location>
        <begin position="34"/>
        <end position="43"/>
    </location>
</feature>
<feature type="transmembrane region" description="Helical" evidence="2">
    <location>
        <begin position="6"/>
        <end position="25"/>
    </location>
</feature>
<gene>
    <name evidence="3" type="ORF">CO051_00925</name>
</gene>
<keyword evidence="2" id="KW-0472">Membrane</keyword>
<proteinExistence type="predicted"/>
<keyword evidence="2" id="KW-1133">Transmembrane helix</keyword>
<evidence type="ECO:0000313" key="3">
    <source>
        <dbReference type="EMBL" id="PJC33850.1"/>
    </source>
</evidence>
<evidence type="ECO:0000313" key="4">
    <source>
        <dbReference type="Proteomes" id="UP000231383"/>
    </source>
</evidence>
<dbReference type="EMBL" id="PFSC01000024">
    <property type="protein sequence ID" value="PJC33850.1"/>
    <property type="molecule type" value="Genomic_DNA"/>
</dbReference>
<dbReference type="Proteomes" id="UP000231383">
    <property type="component" value="Unassembled WGS sequence"/>
</dbReference>
<comment type="caution">
    <text evidence="3">The sequence shown here is derived from an EMBL/GenBank/DDBJ whole genome shotgun (WGS) entry which is preliminary data.</text>
</comment>
<organism evidence="3 4">
    <name type="scientific">Candidatus Roizmanbacteria bacterium CG_4_9_14_0_2_um_filter_39_13</name>
    <dbReference type="NCBI Taxonomy" id="1974839"/>
    <lineage>
        <taxon>Bacteria</taxon>
        <taxon>Candidatus Roizmaniibacteriota</taxon>
    </lineage>
</organism>
<accession>A0A2M8F3M8</accession>
<evidence type="ECO:0000256" key="2">
    <source>
        <dbReference type="SAM" id="Phobius"/>
    </source>
</evidence>
<name>A0A2M8F3M8_9BACT</name>
<sequence length="226" mass="24454">MSTKVIVRVIIGAIIVTLLVIIYIFQREKLQNETQTSSDMSVAQETKQTEEQTESSIATDRLKSMAESIESLEDAVATQQKFIDKLSEETEVSATKEPEISGQKILADAHIRGPAFSTSATSYSAMNTFVNIVCSAKCTLWIDFYTTSKNDTANNVNTYGIFLNGQDQSLSSQAIMPVVNGAVPISLSGAISTNAGTHTVEIRAKTSGGTLQTDTSFLKVLAIERL</sequence>
<dbReference type="AlphaFoldDB" id="A0A2M8F3M8"/>
<protein>
    <submittedName>
        <fullName evidence="3">Uncharacterized protein</fullName>
    </submittedName>
</protein>
<evidence type="ECO:0000256" key="1">
    <source>
        <dbReference type="SAM" id="MobiDB-lite"/>
    </source>
</evidence>
<feature type="region of interest" description="Disordered" evidence="1">
    <location>
        <begin position="34"/>
        <end position="59"/>
    </location>
</feature>
<reference evidence="4" key="1">
    <citation type="submission" date="2017-09" db="EMBL/GenBank/DDBJ databases">
        <title>Depth-based differentiation of microbial function through sediment-hosted aquifers and enrichment of novel symbionts in the deep terrestrial subsurface.</title>
        <authorList>
            <person name="Probst A.J."/>
            <person name="Ladd B."/>
            <person name="Jarett J.K."/>
            <person name="Geller-Mcgrath D.E."/>
            <person name="Sieber C.M.K."/>
            <person name="Emerson J.B."/>
            <person name="Anantharaman K."/>
            <person name="Thomas B.C."/>
            <person name="Malmstrom R."/>
            <person name="Stieglmeier M."/>
            <person name="Klingl A."/>
            <person name="Woyke T."/>
            <person name="Ryan C.M."/>
            <person name="Banfield J.F."/>
        </authorList>
    </citation>
    <scope>NUCLEOTIDE SEQUENCE [LARGE SCALE GENOMIC DNA]</scope>
</reference>
<keyword evidence="2" id="KW-0812">Transmembrane</keyword>